<organism evidence="2 3">
    <name type="scientific">Rhododendron simsii</name>
    <name type="common">Sims's rhododendron</name>
    <dbReference type="NCBI Taxonomy" id="118357"/>
    <lineage>
        <taxon>Eukaryota</taxon>
        <taxon>Viridiplantae</taxon>
        <taxon>Streptophyta</taxon>
        <taxon>Embryophyta</taxon>
        <taxon>Tracheophyta</taxon>
        <taxon>Spermatophyta</taxon>
        <taxon>Magnoliopsida</taxon>
        <taxon>eudicotyledons</taxon>
        <taxon>Gunneridae</taxon>
        <taxon>Pentapetalae</taxon>
        <taxon>asterids</taxon>
        <taxon>Ericales</taxon>
        <taxon>Ericaceae</taxon>
        <taxon>Ericoideae</taxon>
        <taxon>Rhodoreae</taxon>
        <taxon>Rhododendron</taxon>
    </lineage>
</organism>
<keyword evidence="1" id="KW-1133">Transmembrane helix</keyword>
<dbReference type="OrthoDB" id="618098at2759"/>
<protein>
    <submittedName>
        <fullName evidence="2">Uncharacterized protein</fullName>
    </submittedName>
</protein>
<evidence type="ECO:0000256" key="1">
    <source>
        <dbReference type="SAM" id="Phobius"/>
    </source>
</evidence>
<keyword evidence="1" id="KW-0812">Transmembrane</keyword>
<reference evidence="2" key="1">
    <citation type="submission" date="2019-11" db="EMBL/GenBank/DDBJ databases">
        <authorList>
            <person name="Liu Y."/>
            <person name="Hou J."/>
            <person name="Li T.-Q."/>
            <person name="Guan C.-H."/>
            <person name="Wu X."/>
            <person name="Wu H.-Z."/>
            <person name="Ling F."/>
            <person name="Zhang R."/>
            <person name="Shi X.-G."/>
            <person name="Ren J.-P."/>
            <person name="Chen E.-F."/>
            <person name="Sun J.-M."/>
        </authorList>
    </citation>
    <scope>NUCLEOTIDE SEQUENCE</scope>
    <source>
        <strain evidence="2">Adult_tree_wgs_1</strain>
        <tissue evidence="2">Leaves</tissue>
    </source>
</reference>
<sequence length="184" mass="20040">MLTVVVTERLQWLGVVLVMMLASGEVVVVVKRQVIVTVEGVQEIEVVGMVVVVVVRDGGDAMLVGDCNSGMWLRDGGGWGDGGTSDMNIIYVLSGWEESAADSRILRDAITRTNGLKIPTVRRSWNQREEDALHNAMKEMVVKGERIENSFKSGDLRKVEGMLLVALPGTSIHASPHISSKLKV</sequence>
<evidence type="ECO:0000313" key="3">
    <source>
        <dbReference type="Proteomes" id="UP000626092"/>
    </source>
</evidence>
<name>A0A834GT42_RHOSS</name>
<comment type="caution">
    <text evidence="2">The sequence shown here is derived from an EMBL/GenBank/DDBJ whole genome shotgun (WGS) entry which is preliminary data.</text>
</comment>
<proteinExistence type="predicted"/>
<gene>
    <name evidence="2" type="ORF">RHSIM_Rhsim06G0087000</name>
</gene>
<dbReference type="Proteomes" id="UP000626092">
    <property type="component" value="Unassembled WGS sequence"/>
</dbReference>
<dbReference type="AlphaFoldDB" id="A0A834GT42"/>
<keyword evidence="1" id="KW-0472">Membrane</keyword>
<keyword evidence="3" id="KW-1185">Reference proteome</keyword>
<dbReference type="EMBL" id="WJXA01000006">
    <property type="protein sequence ID" value="KAF7141408.1"/>
    <property type="molecule type" value="Genomic_DNA"/>
</dbReference>
<evidence type="ECO:0000313" key="2">
    <source>
        <dbReference type="EMBL" id="KAF7141408.1"/>
    </source>
</evidence>
<feature type="transmembrane region" description="Helical" evidence="1">
    <location>
        <begin position="12"/>
        <end position="30"/>
    </location>
</feature>
<accession>A0A834GT42</accession>